<feature type="non-terminal residue" evidence="2">
    <location>
        <position position="281"/>
    </location>
</feature>
<dbReference type="EMBL" id="FUXZ01000039">
    <property type="protein sequence ID" value="SKA73797.1"/>
    <property type="molecule type" value="Genomic_DNA"/>
</dbReference>
<feature type="transmembrane region" description="Helical" evidence="1">
    <location>
        <begin position="215"/>
        <end position="235"/>
    </location>
</feature>
<keyword evidence="3" id="KW-1185">Reference proteome</keyword>
<evidence type="ECO:0000313" key="3">
    <source>
        <dbReference type="Proteomes" id="UP000190814"/>
    </source>
</evidence>
<gene>
    <name evidence="2" type="ORF">SAMN02745111_02470</name>
</gene>
<evidence type="ECO:0000313" key="2">
    <source>
        <dbReference type="EMBL" id="SKA73797.1"/>
    </source>
</evidence>
<keyword evidence="1" id="KW-0812">Transmembrane</keyword>
<name>A0A1T4W9E0_9FIRM</name>
<organism evidence="2 3">
    <name type="scientific">Eubacterium uniforme</name>
    <dbReference type="NCBI Taxonomy" id="39495"/>
    <lineage>
        <taxon>Bacteria</taxon>
        <taxon>Bacillati</taxon>
        <taxon>Bacillota</taxon>
        <taxon>Clostridia</taxon>
        <taxon>Eubacteriales</taxon>
        <taxon>Eubacteriaceae</taxon>
        <taxon>Eubacterium</taxon>
    </lineage>
</organism>
<reference evidence="2 3" key="1">
    <citation type="submission" date="2017-02" db="EMBL/GenBank/DDBJ databases">
        <authorList>
            <person name="Peterson S.W."/>
        </authorList>
    </citation>
    <scope>NUCLEOTIDE SEQUENCE [LARGE SCALE GENOMIC DNA]</scope>
    <source>
        <strain evidence="2 3">ATCC 35992</strain>
    </source>
</reference>
<proteinExistence type="predicted"/>
<feature type="transmembrane region" description="Helical" evidence="1">
    <location>
        <begin position="241"/>
        <end position="263"/>
    </location>
</feature>
<sequence>MKKKSNDKYIDLKKKRVIENYKKNYNKLSYREKQFIQFIEKKEIPIYLSLSQAKRKRLLHKALRKSGLTEIKVLNYLKKEKQNKVKRSMETTSKKGFDLNTGLKPDNNTWNLSLDNKAKFNNDGTISLSKNIFINNVKEKKDKENFKVNHMDKKEKNPDSSTLKAKKIRKLKRTLGRALELEALSNKHKEQSINEQKNFVLASLISKYKNKGVGFIGRMIAVIIGKIVAAIMALVASIISLFWPLIVAIMIVTTIVASIISFFKLEEDMQYKENQALLGSQ</sequence>
<dbReference type="Proteomes" id="UP000190814">
    <property type="component" value="Unassembled WGS sequence"/>
</dbReference>
<dbReference type="AlphaFoldDB" id="A0A1T4W9E0"/>
<keyword evidence="1" id="KW-0472">Membrane</keyword>
<keyword evidence="1" id="KW-1133">Transmembrane helix</keyword>
<dbReference type="RefSeq" id="WP_143405136.1">
    <property type="nucleotide sequence ID" value="NZ_FUXZ01000039.1"/>
</dbReference>
<accession>A0A1T4W9E0</accession>
<evidence type="ECO:0000256" key="1">
    <source>
        <dbReference type="SAM" id="Phobius"/>
    </source>
</evidence>
<protein>
    <submittedName>
        <fullName evidence="2">Uncharacterized protein</fullName>
    </submittedName>
</protein>